<feature type="domain" description="Enoyl reductase (ER)" evidence="1">
    <location>
        <begin position="7"/>
        <end position="314"/>
    </location>
</feature>
<dbReference type="GO" id="GO:0016491">
    <property type="term" value="F:oxidoreductase activity"/>
    <property type="evidence" value="ECO:0007669"/>
    <property type="project" value="InterPro"/>
</dbReference>
<dbReference type="SUPFAM" id="SSF50129">
    <property type="entry name" value="GroES-like"/>
    <property type="match status" value="1"/>
</dbReference>
<dbReference type="SMART" id="SM00829">
    <property type="entry name" value="PKS_ER"/>
    <property type="match status" value="1"/>
</dbReference>
<evidence type="ECO:0000313" key="2">
    <source>
        <dbReference type="EMBL" id="GID69288.1"/>
    </source>
</evidence>
<dbReference type="SUPFAM" id="SSF51735">
    <property type="entry name" value="NAD(P)-binding Rossmann-fold domains"/>
    <property type="match status" value="1"/>
</dbReference>
<dbReference type="Pfam" id="PF00107">
    <property type="entry name" value="ADH_zinc_N"/>
    <property type="match status" value="1"/>
</dbReference>
<dbReference type="CDD" id="cd05288">
    <property type="entry name" value="PGDH"/>
    <property type="match status" value="1"/>
</dbReference>
<comment type="caution">
    <text evidence="2">The sequence shown here is derived from an EMBL/GenBank/DDBJ whole genome shotgun (WGS) entry which is preliminary data.</text>
</comment>
<dbReference type="PANTHER" id="PTHR43677:SF3">
    <property type="entry name" value="PROSTAGLANDIN REDUCTASE 3"/>
    <property type="match status" value="1"/>
</dbReference>
<dbReference type="RefSeq" id="WP_203751430.1">
    <property type="nucleotide sequence ID" value="NZ_BAAAUC010000010.1"/>
</dbReference>
<dbReference type="Gene3D" id="3.40.50.720">
    <property type="entry name" value="NAD(P)-binding Rossmann-like Domain"/>
    <property type="match status" value="1"/>
</dbReference>
<dbReference type="InterPro" id="IPR013149">
    <property type="entry name" value="ADH-like_C"/>
</dbReference>
<gene>
    <name evidence="2" type="ORF">Acy02nite_71690</name>
</gene>
<accession>A0A919IPV8</accession>
<dbReference type="Pfam" id="PF16884">
    <property type="entry name" value="ADH_N_2"/>
    <property type="match status" value="1"/>
</dbReference>
<proteinExistence type="predicted"/>
<dbReference type="InterPro" id="IPR051397">
    <property type="entry name" value="Zn-ADH-like_protein"/>
</dbReference>
<protein>
    <submittedName>
        <fullName evidence="2">NADP-dependent oxidoreductase</fullName>
    </submittedName>
</protein>
<reference evidence="2" key="1">
    <citation type="submission" date="2021-01" db="EMBL/GenBank/DDBJ databases">
        <title>Whole genome shotgun sequence of Actinoplanes cyaneus NBRC 14990.</title>
        <authorList>
            <person name="Komaki H."/>
            <person name="Tamura T."/>
        </authorList>
    </citation>
    <scope>NUCLEOTIDE SEQUENCE</scope>
    <source>
        <strain evidence="2">NBRC 14990</strain>
    </source>
</reference>
<dbReference type="PANTHER" id="PTHR43677">
    <property type="entry name" value="SHORT-CHAIN DEHYDROGENASE/REDUCTASE"/>
    <property type="match status" value="1"/>
</dbReference>
<dbReference type="InterPro" id="IPR041694">
    <property type="entry name" value="ADH_N_2"/>
</dbReference>
<sequence>MREIRVASPTELIVAETPMPVPGPGEVLVRNRYFTVVAALRTLLAGGVPGAPMPALRTGDVPSGPAIGEIVDGPGTGRLVRHLRGWREYATVPLAETDPVDETLPDPVAHFANGAAAYGALTRAVTIAPGDTVLVTGGAGSVGTMAGQIARLLGAGRVVGSTGSAGKADRMLALGYDAVVTRPIGDQLAKAAPDGVDVIFDTVGGDDLRAALGAANRRARVALIGSLAGQLGAHGTGTTGPVEIDTYQLILKQITMTGHVGGNPEISAEWDARYAAWLRAGRIEFPHVLVDGIEQAPQALRDVWRGRHLGTVVVRLA</sequence>
<dbReference type="InterPro" id="IPR011032">
    <property type="entry name" value="GroES-like_sf"/>
</dbReference>
<dbReference type="InterPro" id="IPR036291">
    <property type="entry name" value="NAD(P)-bd_dom_sf"/>
</dbReference>
<dbReference type="AlphaFoldDB" id="A0A919IPV8"/>
<name>A0A919IPV8_9ACTN</name>
<evidence type="ECO:0000259" key="1">
    <source>
        <dbReference type="SMART" id="SM00829"/>
    </source>
</evidence>
<dbReference type="Gene3D" id="3.90.180.10">
    <property type="entry name" value="Medium-chain alcohol dehydrogenases, catalytic domain"/>
    <property type="match status" value="1"/>
</dbReference>
<evidence type="ECO:0000313" key="3">
    <source>
        <dbReference type="Proteomes" id="UP000619479"/>
    </source>
</evidence>
<dbReference type="Proteomes" id="UP000619479">
    <property type="component" value="Unassembled WGS sequence"/>
</dbReference>
<dbReference type="InterPro" id="IPR020843">
    <property type="entry name" value="ER"/>
</dbReference>
<keyword evidence="3" id="KW-1185">Reference proteome</keyword>
<organism evidence="2 3">
    <name type="scientific">Actinoplanes cyaneus</name>
    <dbReference type="NCBI Taxonomy" id="52696"/>
    <lineage>
        <taxon>Bacteria</taxon>
        <taxon>Bacillati</taxon>
        <taxon>Actinomycetota</taxon>
        <taxon>Actinomycetes</taxon>
        <taxon>Micromonosporales</taxon>
        <taxon>Micromonosporaceae</taxon>
        <taxon>Actinoplanes</taxon>
    </lineage>
</organism>
<dbReference type="EMBL" id="BOMH01000059">
    <property type="protein sequence ID" value="GID69288.1"/>
    <property type="molecule type" value="Genomic_DNA"/>
</dbReference>